<keyword evidence="2" id="KW-0479">Metal-binding</keyword>
<proteinExistence type="inferred from homology"/>
<evidence type="ECO:0000313" key="5">
    <source>
        <dbReference type="EMBL" id="MDD1791630.1"/>
    </source>
</evidence>
<organism evidence="5 6">
    <name type="scientific">Enterovibrio gelatinilyticus</name>
    <dbReference type="NCBI Taxonomy" id="2899819"/>
    <lineage>
        <taxon>Bacteria</taxon>
        <taxon>Pseudomonadati</taxon>
        <taxon>Pseudomonadota</taxon>
        <taxon>Gammaproteobacteria</taxon>
        <taxon>Vibrionales</taxon>
        <taxon>Vibrionaceae</taxon>
        <taxon>Enterovibrio</taxon>
    </lineage>
</organism>
<protein>
    <recommendedName>
        <fullName evidence="4">Hydrogenase maturation factor</fullName>
    </recommendedName>
</protein>
<evidence type="ECO:0000313" key="6">
    <source>
        <dbReference type="Proteomes" id="UP001149400"/>
    </source>
</evidence>
<dbReference type="RefSeq" id="WP_274162583.1">
    <property type="nucleotide sequence ID" value="NZ_JAJUBC010000001.1"/>
</dbReference>
<name>A0ABT5QUE0_9GAMM</name>
<dbReference type="PANTHER" id="PTHR30149:SF0">
    <property type="entry name" value="HYDROGENASE MATURATION FACTOR HYPD"/>
    <property type="match status" value="1"/>
</dbReference>
<dbReference type="InterPro" id="IPR042243">
    <property type="entry name" value="HypD_1"/>
</dbReference>
<comment type="similarity">
    <text evidence="1 4">Belongs to the HypD family.</text>
</comment>
<dbReference type="NCBIfam" id="TIGR00075">
    <property type="entry name" value="hypD"/>
    <property type="match status" value="1"/>
</dbReference>
<dbReference type="PANTHER" id="PTHR30149">
    <property type="entry name" value="HYDROGENASE PROTEIN ASSEMBLY PROTEIN HYPD"/>
    <property type="match status" value="1"/>
</dbReference>
<dbReference type="EMBL" id="JAJUBC010000001">
    <property type="protein sequence ID" value="MDD1791630.1"/>
    <property type="molecule type" value="Genomic_DNA"/>
</dbReference>
<reference evidence="5" key="1">
    <citation type="submission" date="2021-12" db="EMBL/GenBank/DDBJ databases">
        <title>Enterovibrio ZSDZ35 sp. nov. and Enterovibrio ZSDZ42 sp. nov., isolated from coastal seawater in Qingdao.</title>
        <authorList>
            <person name="Zhang P."/>
        </authorList>
    </citation>
    <scope>NUCLEOTIDE SEQUENCE</scope>
    <source>
        <strain evidence="5">ZSDZ42</strain>
    </source>
</reference>
<dbReference type="Gene3D" id="3.40.50.11750">
    <property type="entry name" value="HypD, alpha/beta domain 1"/>
    <property type="match status" value="2"/>
</dbReference>
<dbReference type="InterPro" id="IPR002780">
    <property type="entry name" value="Hyd_form_HypD"/>
</dbReference>
<dbReference type="Proteomes" id="UP001149400">
    <property type="component" value="Unassembled WGS sequence"/>
</dbReference>
<dbReference type="Gene3D" id="6.10.20.100">
    <property type="match status" value="1"/>
</dbReference>
<comment type="caution">
    <text evidence="5">The sequence shown here is derived from an EMBL/GenBank/DDBJ whole genome shotgun (WGS) entry which is preliminary data.</text>
</comment>
<keyword evidence="3" id="KW-0408">Iron</keyword>
<sequence length="397" mass="43549">MKYVDEFRDPSVVEGICDAINRQLARIEKARAKNNDSPMRPLQLMEFCGGHTHTLFKYGIESLLSERIEMVHGPGCPVCVLPSGRVDDCIEIAANPNVILTTFGDAMRVPGVNGNLLDAKARGSDIRMVYSPLDALALARQHPEREVVFFALGFETTMPSTALTVLQAAKEGISNFSIFCNHITTAPTIDAILNEPDLDLDGFLAPGHVSMVIGTDPFQFIAQDYAKPIVITGFEPLDILQSILMLVTQIAESRCDVENQYRRVVEAGGNSSGLFAMQEVYDVYPVTELRGFGEIGNAGVCVRDEYAAWNAECKFDVQRKQTKDPHQCQCGEVLKGLIRPWQCGMYGKQCSPETPLGALMVSSEGACAAYYNHGFRVPDKGKGRIAIVDTTHNNHAV</sequence>
<gene>
    <name evidence="5" type="primary">hypD</name>
    <name evidence="5" type="ORF">LRP50_00615</name>
</gene>
<evidence type="ECO:0000256" key="4">
    <source>
        <dbReference type="PIRNR" id="PIRNR005622"/>
    </source>
</evidence>
<evidence type="ECO:0000256" key="2">
    <source>
        <dbReference type="ARBA" id="ARBA00022723"/>
    </source>
</evidence>
<evidence type="ECO:0000256" key="1">
    <source>
        <dbReference type="ARBA" id="ARBA00007888"/>
    </source>
</evidence>
<accession>A0ABT5QUE0</accession>
<dbReference type="PIRSF" id="PIRSF005622">
    <property type="entry name" value="Hydrgn_mat_hypD"/>
    <property type="match status" value="1"/>
</dbReference>
<keyword evidence="6" id="KW-1185">Reference proteome</keyword>
<evidence type="ECO:0000256" key="3">
    <source>
        <dbReference type="ARBA" id="ARBA00023004"/>
    </source>
</evidence>
<dbReference type="InterPro" id="IPR042244">
    <property type="entry name" value="HypD_2_sf"/>
</dbReference>
<dbReference type="Pfam" id="PF01924">
    <property type="entry name" value="HypD"/>
    <property type="match status" value="1"/>
</dbReference>